<dbReference type="Proteomes" id="UP000051673">
    <property type="component" value="Unassembled WGS sequence"/>
</dbReference>
<dbReference type="GO" id="GO:0006261">
    <property type="term" value="P:DNA-templated DNA replication"/>
    <property type="evidence" value="ECO:0007669"/>
    <property type="project" value="TreeGrafter"/>
</dbReference>
<evidence type="ECO:0000313" key="12">
    <source>
        <dbReference type="Proteomes" id="UP000051673"/>
    </source>
</evidence>
<dbReference type="GO" id="GO:0003677">
    <property type="term" value="F:DNA binding"/>
    <property type="evidence" value="ECO:0007669"/>
    <property type="project" value="InterPro"/>
</dbReference>
<keyword evidence="12" id="KW-1185">Reference proteome</keyword>
<accession>A0A0R2JUN7</accession>
<keyword evidence="4" id="KW-0548">Nucleotidyltransferase</keyword>
<dbReference type="Pfam" id="PF06144">
    <property type="entry name" value="DNA_pol3_delta"/>
    <property type="match status" value="1"/>
</dbReference>
<feature type="domain" description="DNA polymerase III delta subunit-like C-terminal" evidence="10">
    <location>
        <begin position="223"/>
        <end position="339"/>
    </location>
</feature>
<evidence type="ECO:0000259" key="10">
    <source>
        <dbReference type="Pfam" id="PF21694"/>
    </source>
</evidence>
<evidence type="ECO:0000256" key="1">
    <source>
        <dbReference type="ARBA" id="ARBA00012417"/>
    </source>
</evidence>
<dbReference type="PANTHER" id="PTHR34388:SF1">
    <property type="entry name" value="DNA POLYMERASE III SUBUNIT DELTA"/>
    <property type="match status" value="1"/>
</dbReference>
<keyword evidence="3" id="KW-0808">Transferase</keyword>
<evidence type="ECO:0000256" key="8">
    <source>
        <dbReference type="ARBA" id="ARBA00049244"/>
    </source>
</evidence>
<comment type="catalytic activity">
    <reaction evidence="8">
        <text>DNA(n) + a 2'-deoxyribonucleoside 5'-triphosphate = DNA(n+1) + diphosphate</text>
        <dbReference type="Rhea" id="RHEA:22508"/>
        <dbReference type="Rhea" id="RHEA-COMP:17339"/>
        <dbReference type="Rhea" id="RHEA-COMP:17340"/>
        <dbReference type="ChEBI" id="CHEBI:33019"/>
        <dbReference type="ChEBI" id="CHEBI:61560"/>
        <dbReference type="ChEBI" id="CHEBI:173112"/>
        <dbReference type="EC" id="2.7.7.7"/>
    </reaction>
</comment>
<reference evidence="11 12" key="1">
    <citation type="journal article" date="2015" name="Genome Announc.">
        <title>Expanding the biotechnology potential of lactobacilli through comparative genomics of 213 strains and associated genera.</title>
        <authorList>
            <person name="Sun Z."/>
            <person name="Harris H.M."/>
            <person name="McCann A."/>
            <person name="Guo C."/>
            <person name="Argimon S."/>
            <person name="Zhang W."/>
            <person name="Yang X."/>
            <person name="Jeffery I.B."/>
            <person name="Cooney J.C."/>
            <person name="Kagawa T.F."/>
            <person name="Liu W."/>
            <person name="Song Y."/>
            <person name="Salvetti E."/>
            <person name="Wrobel A."/>
            <person name="Rasinkangas P."/>
            <person name="Parkhill J."/>
            <person name="Rea M.C."/>
            <person name="O'Sullivan O."/>
            <person name="Ritari J."/>
            <person name="Douillard F.P."/>
            <person name="Paul Ross R."/>
            <person name="Yang R."/>
            <person name="Briner A.E."/>
            <person name="Felis G.E."/>
            <person name="de Vos W.M."/>
            <person name="Barrangou R."/>
            <person name="Klaenhammer T.R."/>
            <person name="Caufield P.W."/>
            <person name="Cui Y."/>
            <person name="Zhang H."/>
            <person name="O'Toole P.W."/>
        </authorList>
    </citation>
    <scope>NUCLEOTIDE SEQUENCE [LARGE SCALE GENOMIC DNA]</scope>
    <source>
        <strain evidence="11 12">DSM 20014</strain>
    </source>
</reference>
<feature type="domain" description="DNA polymerase III delta N-terminal" evidence="9">
    <location>
        <begin position="25"/>
        <end position="148"/>
    </location>
</feature>
<dbReference type="PANTHER" id="PTHR34388">
    <property type="entry name" value="DNA POLYMERASE III SUBUNIT DELTA"/>
    <property type="match status" value="1"/>
</dbReference>
<comment type="similarity">
    <text evidence="7">Belongs to the DNA polymerase HolA subunit family.</text>
</comment>
<dbReference type="EC" id="2.7.7.7" evidence="1"/>
<dbReference type="SUPFAM" id="SSF52540">
    <property type="entry name" value="P-loop containing nucleoside triphosphate hydrolases"/>
    <property type="match status" value="1"/>
</dbReference>
<protein>
    <recommendedName>
        <fullName evidence="2">DNA polymerase III subunit delta</fullName>
        <ecNumber evidence="1">2.7.7.7</ecNumber>
    </recommendedName>
</protein>
<comment type="caution">
    <text evidence="11">The sequence shown here is derived from an EMBL/GenBank/DDBJ whole genome shotgun (WGS) entry which is preliminary data.</text>
</comment>
<keyword evidence="5" id="KW-0235">DNA replication</keyword>
<dbReference type="InterPro" id="IPR027417">
    <property type="entry name" value="P-loop_NTPase"/>
</dbReference>
<proteinExistence type="inferred from homology"/>
<dbReference type="PATRIC" id="fig|1620.3.peg.745"/>
<name>A0A0R2JUN7_9LACO</name>
<keyword evidence="6" id="KW-0239">DNA-directed DNA polymerase</keyword>
<dbReference type="InterPro" id="IPR008921">
    <property type="entry name" value="DNA_pol3_clamp-load_cplx_C"/>
</dbReference>
<dbReference type="GO" id="GO:0003887">
    <property type="term" value="F:DNA-directed DNA polymerase activity"/>
    <property type="evidence" value="ECO:0007669"/>
    <property type="project" value="UniProtKB-KW"/>
</dbReference>
<dbReference type="SUPFAM" id="SSF48019">
    <property type="entry name" value="post-AAA+ oligomerization domain-like"/>
    <property type="match status" value="1"/>
</dbReference>
<evidence type="ECO:0000256" key="3">
    <source>
        <dbReference type="ARBA" id="ARBA00022679"/>
    </source>
</evidence>
<dbReference type="InterPro" id="IPR048466">
    <property type="entry name" value="DNA_pol3_delta-like_C"/>
</dbReference>
<evidence type="ECO:0000256" key="2">
    <source>
        <dbReference type="ARBA" id="ARBA00017703"/>
    </source>
</evidence>
<dbReference type="InterPro" id="IPR010372">
    <property type="entry name" value="DNA_pol3_delta_N"/>
</dbReference>
<dbReference type="STRING" id="1620.IV67_GL000735"/>
<evidence type="ECO:0000256" key="6">
    <source>
        <dbReference type="ARBA" id="ARBA00022932"/>
    </source>
</evidence>
<evidence type="ECO:0000256" key="4">
    <source>
        <dbReference type="ARBA" id="ARBA00022695"/>
    </source>
</evidence>
<dbReference type="Pfam" id="PF21694">
    <property type="entry name" value="DNA_pol3_delta_C"/>
    <property type="match status" value="1"/>
</dbReference>
<dbReference type="Gene3D" id="1.20.272.10">
    <property type="match status" value="1"/>
</dbReference>
<dbReference type="Gene3D" id="1.10.8.60">
    <property type="match status" value="1"/>
</dbReference>
<sequence length="345" mass="39774">MGKNLAISLNELIKNVDAKQLDPIYLIQGTDQYLLDLVRQHFIDLIEPEDRTLNLAQFDMREVPLSVAIDDARSVPFFGDKRVVFIEQAMFLTGETTKGKIEHHVEDLITYIQHPEPQTVLVIMAPFEKLDGRKKVTKLLKERATYLSFGDFSERDLQQMIQNDVAQADYKIEPQAVQSLIRLTDMSVTNAMNELQKLKLYTLQTKVIRDQDVNELVIRTLSQNVFDLIDNLLHQNLRQAVELYHDLLLSGEEPLRLLGAMLGQFRLLLQVKVSKKSEQGTATALKVHPYRVKLAKKTSRRYSYKALASAYLGLVQMEKELKTTSKSPEMLFELFILRYQYEINS</sequence>
<dbReference type="NCBIfam" id="TIGR01128">
    <property type="entry name" value="holA"/>
    <property type="match status" value="1"/>
</dbReference>
<evidence type="ECO:0000313" key="11">
    <source>
        <dbReference type="EMBL" id="KRN77917.1"/>
    </source>
</evidence>
<organism evidence="11 12">
    <name type="scientific">Weissella minor</name>
    <dbReference type="NCBI Taxonomy" id="1620"/>
    <lineage>
        <taxon>Bacteria</taxon>
        <taxon>Bacillati</taxon>
        <taxon>Bacillota</taxon>
        <taxon>Bacilli</taxon>
        <taxon>Lactobacillales</taxon>
        <taxon>Lactobacillaceae</taxon>
        <taxon>Weissella</taxon>
    </lineage>
</organism>
<evidence type="ECO:0000256" key="7">
    <source>
        <dbReference type="ARBA" id="ARBA00034754"/>
    </source>
</evidence>
<dbReference type="AlphaFoldDB" id="A0A0R2JUN7"/>
<evidence type="ECO:0000259" key="9">
    <source>
        <dbReference type="Pfam" id="PF06144"/>
    </source>
</evidence>
<dbReference type="Gene3D" id="3.40.50.300">
    <property type="entry name" value="P-loop containing nucleotide triphosphate hydrolases"/>
    <property type="match status" value="1"/>
</dbReference>
<dbReference type="EMBL" id="JQCD01000005">
    <property type="protein sequence ID" value="KRN77917.1"/>
    <property type="molecule type" value="Genomic_DNA"/>
</dbReference>
<dbReference type="GO" id="GO:0009360">
    <property type="term" value="C:DNA polymerase III complex"/>
    <property type="evidence" value="ECO:0007669"/>
    <property type="project" value="InterPro"/>
</dbReference>
<dbReference type="InterPro" id="IPR005790">
    <property type="entry name" value="DNA_polIII_delta"/>
</dbReference>
<evidence type="ECO:0000256" key="5">
    <source>
        <dbReference type="ARBA" id="ARBA00022705"/>
    </source>
</evidence>
<gene>
    <name evidence="11" type="ORF">IV67_GL000735</name>
</gene>